<name>A0A7J7LIT4_9MAGN</name>
<gene>
    <name evidence="1" type="ORF">GIB67_038053</name>
</gene>
<reference evidence="1 2" key="1">
    <citation type="journal article" date="2020" name="IScience">
        <title>Genome Sequencing of the Endangered Kingdonia uniflora (Circaeasteraceae, Ranunculales) Reveals Potential Mechanisms of Evolutionary Specialization.</title>
        <authorList>
            <person name="Sun Y."/>
            <person name="Deng T."/>
            <person name="Zhang A."/>
            <person name="Moore M.J."/>
            <person name="Landis J.B."/>
            <person name="Lin N."/>
            <person name="Zhang H."/>
            <person name="Zhang X."/>
            <person name="Huang J."/>
            <person name="Zhang X."/>
            <person name="Sun H."/>
            <person name="Wang H."/>
        </authorList>
    </citation>
    <scope>NUCLEOTIDE SEQUENCE [LARGE SCALE GENOMIC DNA]</scope>
    <source>
        <strain evidence="1">TB1705</strain>
        <tissue evidence="1">Leaf</tissue>
    </source>
</reference>
<evidence type="ECO:0000313" key="2">
    <source>
        <dbReference type="Proteomes" id="UP000541444"/>
    </source>
</evidence>
<accession>A0A7J7LIT4</accession>
<evidence type="ECO:0000313" key="1">
    <source>
        <dbReference type="EMBL" id="KAF6142434.1"/>
    </source>
</evidence>
<keyword evidence="2" id="KW-1185">Reference proteome</keyword>
<sequence>MVLLEKVLTQSFKLGFIFWIQFFDKIKELAGLFEERDYHVTMQILPFPFVFLSRSDHRCRDEGYRWIMGNVSVC</sequence>
<proteinExistence type="predicted"/>
<dbReference type="AlphaFoldDB" id="A0A7J7LIT4"/>
<organism evidence="1 2">
    <name type="scientific">Kingdonia uniflora</name>
    <dbReference type="NCBI Taxonomy" id="39325"/>
    <lineage>
        <taxon>Eukaryota</taxon>
        <taxon>Viridiplantae</taxon>
        <taxon>Streptophyta</taxon>
        <taxon>Embryophyta</taxon>
        <taxon>Tracheophyta</taxon>
        <taxon>Spermatophyta</taxon>
        <taxon>Magnoliopsida</taxon>
        <taxon>Ranunculales</taxon>
        <taxon>Circaeasteraceae</taxon>
        <taxon>Kingdonia</taxon>
    </lineage>
</organism>
<dbReference type="Proteomes" id="UP000541444">
    <property type="component" value="Unassembled WGS sequence"/>
</dbReference>
<dbReference type="EMBL" id="JACGCM010002256">
    <property type="protein sequence ID" value="KAF6142434.1"/>
    <property type="molecule type" value="Genomic_DNA"/>
</dbReference>
<protein>
    <submittedName>
        <fullName evidence="1">Uncharacterized protein</fullName>
    </submittedName>
</protein>
<comment type="caution">
    <text evidence="1">The sequence shown here is derived from an EMBL/GenBank/DDBJ whole genome shotgun (WGS) entry which is preliminary data.</text>
</comment>